<dbReference type="KEGG" id="tsa:AciPR4_1034"/>
<accession>E8UWX8</accession>
<reference evidence="1 2" key="1">
    <citation type="journal article" date="2012" name="Stand. Genomic Sci.">
        <title>Complete genome sequence of Terriglobus saanensis type strain SP1PR4(T), an Acidobacteria from tundra soil.</title>
        <authorList>
            <person name="Rawat S.R."/>
            <person name="Mannisto M.K."/>
            <person name="Starovoytov V."/>
            <person name="Goodwin L."/>
            <person name="Nolan M."/>
            <person name="Hauser L."/>
            <person name="Land M."/>
            <person name="Davenport K.W."/>
            <person name="Woyke T."/>
            <person name="Haggblom M.M."/>
        </authorList>
    </citation>
    <scope>NUCLEOTIDE SEQUENCE</scope>
    <source>
        <strain evidence="2">ATCC BAA-1853 / DSM 23119 / SP1PR4</strain>
    </source>
</reference>
<dbReference type="EMBL" id="CP002467">
    <property type="protein sequence ID" value="ADV81865.1"/>
    <property type="molecule type" value="Genomic_DNA"/>
</dbReference>
<evidence type="ECO:0000313" key="2">
    <source>
        <dbReference type="Proteomes" id="UP000006844"/>
    </source>
</evidence>
<dbReference type="STRING" id="401053.AciPR4_1034"/>
<dbReference type="eggNOG" id="ENOG5033MVG">
    <property type="taxonomic scope" value="Bacteria"/>
</dbReference>
<dbReference type="AlphaFoldDB" id="E8UWX8"/>
<protein>
    <submittedName>
        <fullName evidence="1">Uncharacterized protein</fullName>
    </submittedName>
</protein>
<dbReference type="RefSeq" id="WP_013567598.1">
    <property type="nucleotide sequence ID" value="NC_014963.1"/>
</dbReference>
<gene>
    <name evidence="1" type="ordered locus">AciPR4_1034</name>
</gene>
<organism evidence="1 2">
    <name type="scientific">Terriglobus saanensis (strain ATCC BAA-1853 / DSM 23119 / SP1PR4)</name>
    <dbReference type="NCBI Taxonomy" id="401053"/>
    <lineage>
        <taxon>Bacteria</taxon>
        <taxon>Pseudomonadati</taxon>
        <taxon>Acidobacteriota</taxon>
        <taxon>Terriglobia</taxon>
        <taxon>Terriglobales</taxon>
        <taxon>Acidobacteriaceae</taxon>
        <taxon>Terriglobus</taxon>
    </lineage>
</organism>
<keyword evidence="2" id="KW-1185">Reference proteome</keyword>
<dbReference type="Proteomes" id="UP000006844">
    <property type="component" value="Chromosome"/>
</dbReference>
<name>E8UWX8_TERSS</name>
<evidence type="ECO:0000313" key="1">
    <source>
        <dbReference type="EMBL" id="ADV81865.1"/>
    </source>
</evidence>
<proteinExistence type="predicted"/>
<sequence length="331" mass="36204">MNALRSRNLRRLRNSCVVSLLAVSTGSLQTQDYNFGPARDSVTKLSQLDAAIGASRAQLSGLFFGPGHVDVKCSYSCFIGICLYDRHFTYDVNFASWKPSMDRLLSAQQQSSLSFTSYFQNQFRSWVATVTTINSSLQQASSQVTQLQTDLPRLDPATVTQRRQTVQAQLTAISRQIGSSSTQVQGLMSQVAAYLQQQNRNQDILAQQKTSFATNVNQELTKMQQFIDSQPCSGNAWDQFNGFKSRINGSIDSTDKTLSGLRSSAAASDQAGSVLLGSMNNMANRMNLVTTQLAQAQTIQATNTALASLHITVAAQAWQDFSNYASSQVGK</sequence>
<dbReference type="HOGENOM" id="CLU_839199_0_0_0"/>